<dbReference type="OrthoDB" id="5581259at2759"/>
<dbReference type="PANTHER" id="PTHR12703:SF4">
    <property type="entry name" value="TRANSMEMBRANE PROTEIN 33"/>
    <property type="match status" value="1"/>
</dbReference>
<dbReference type="InterPro" id="IPR051645">
    <property type="entry name" value="PER33/POM33_regulator"/>
</dbReference>
<feature type="transmembrane region" description="Helical" evidence="6">
    <location>
        <begin position="38"/>
        <end position="59"/>
    </location>
</feature>
<evidence type="ECO:0008006" key="9">
    <source>
        <dbReference type="Google" id="ProtNLM"/>
    </source>
</evidence>
<dbReference type="GO" id="GO:0061024">
    <property type="term" value="P:membrane organization"/>
    <property type="evidence" value="ECO:0007669"/>
    <property type="project" value="TreeGrafter"/>
</dbReference>
<reference evidence="8" key="1">
    <citation type="journal article" date="2014" name="Proc. Natl. Acad. Sci. U.S.A.">
        <title>Extensive sampling of basidiomycete genomes demonstrates inadequacy of the white-rot/brown-rot paradigm for wood decay fungi.</title>
        <authorList>
            <person name="Riley R."/>
            <person name="Salamov A.A."/>
            <person name="Brown D.W."/>
            <person name="Nagy L.G."/>
            <person name="Floudas D."/>
            <person name="Held B.W."/>
            <person name="Levasseur A."/>
            <person name="Lombard V."/>
            <person name="Morin E."/>
            <person name="Otillar R."/>
            <person name="Lindquist E.A."/>
            <person name="Sun H."/>
            <person name="LaButti K.M."/>
            <person name="Schmutz J."/>
            <person name="Jabbour D."/>
            <person name="Luo H."/>
            <person name="Baker S.E."/>
            <person name="Pisabarro A.G."/>
            <person name="Walton J.D."/>
            <person name="Blanchette R.A."/>
            <person name="Henrissat B."/>
            <person name="Martin F."/>
            <person name="Cullen D."/>
            <person name="Hibbett D.S."/>
            <person name="Grigoriev I.V."/>
        </authorList>
    </citation>
    <scope>NUCLEOTIDE SEQUENCE [LARGE SCALE GENOMIC DNA]</scope>
    <source>
        <strain evidence="8">FD-172 SS1</strain>
    </source>
</reference>
<dbReference type="HOGENOM" id="CLU_065417_0_0_1"/>
<evidence type="ECO:0000256" key="3">
    <source>
        <dbReference type="ARBA" id="ARBA00022692"/>
    </source>
</evidence>
<dbReference type="Proteomes" id="UP000027195">
    <property type="component" value="Unassembled WGS sequence"/>
</dbReference>
<evidence type="ECO:0000256" key="2">
    <source>
        <dbReference type="ARBA" id="ARBA00007322"/>
    </source>
</evidence>
<proteinExistence type="inferred from homology"/>
<evidence type="ECO:0000313" key="8">
    <source>
        <dbReference type="Proteomes" id="UP000027195"/>
    </source>
</evidence>
<dbReference type="GO" id="GO:0071786">
    <property type="term" value="P:endoplasmic reticulum tubular network organization"/>
    <property type="evidence" value="ECO:0007669"/>
    <property type="project" value="TreeGrafter"/>
</dbReference>
<keyword evidence="5 6" id="KW-0472">Membrane</keyword>
<evidence type="ECO:0000256" key="1">
    <source>
        <dbReference type="ARBA" id="ARBA00004141"/>
    </source>
</evidence>
<dbReference type="AlphaFoldDB" id="A0A067MDS1"/>
<feature type="transmembrane region" description="Helical" evidence="6">
    <location>
        <begin position="80"/>
        <end position="101"/>
    </location>
</feature>
<comment type="subcellular location">
    <subcellularLocation>
        <location evidence="1">Membrane</location>
        <topology evidence="1">Multi-pass membrane protein</topology>
    </subcellularLocation>
</comment>
<feature type="transmembrane region" description="Helical" evidence="6">
    <location>
        <begin position="166"/>
        <end position="190"/>
    </location>
</feature>
<keyword evidence="4 6" id="KW-1133">Transmembrane helix</keyword>
<evidence type="ECO:0000256" key="4">
    <source>
        <dbReference type="ARBA" id="ARBA00022989"/>
    </source>
</evidence>
<keyword evidence="8" id="KW-1185">Reference proteome</keyword>
<dbReference type="GO" id="GO:0016020">
    <property type="term" value="C:membrane"/>
    <property type="evidence" value="ECO:0007669"/>
    <property type="project" value="UniProtKB-SubCell"/>
</dbReference>
<dbReference type="Pfam" id="PF03661">
    <property type="entry name" value="TMEM33_Pom33"/>
    <property type="match status" value="1"/>
</dbReference>
<comment type="similarity">
    <text evidence="2">Belongs to the PER33/POM33 family.</text>
</comment>
<name>A0A067MDS1_BOTB1</name>
<dbReference type="STRING" id="930990.A0A067MDS1"/>
<organism evidence="7 8">
    <name type="scientific">Botryobasidium botryosum (strain FD-172 SS1)</name>
    <dbReference type="NCBI Taxonomy" id="930990"/>
    <lineage>
        <taxon>Eukaryota</taxon>
        <taxon>Fungi</taxon>
        <taxon>Dikarya</taxon>
        <taxon>Basidiomycota</taxon>
        <taxon>Agaricomycotina</taxon>
        <taxon>Agaricomycetes</taxon>
        <taxon>Cantharellales</taxon>
        <taxon>Botryobasidiaceae</taxon>
        <taxon>Botryobasidium</taxon>
    </lineage>
</organism>
<dbReference type="GO" id="GO:0005783">
    <property type="term" value="C:endoplasmic reticulum"/>
    <property type="evidence" value="ECO:0007669"/>
    <property type="project" value="TreeGrafter"/>
</dbReference>
<gene>
    <name evidence="7" type="ORF">BOTBODRAFT_134395</name>
</gene>
<keyword evidence="3 6" id="KW-0812">Transmembrane</keyword>
<dbReference type="InParanoid" id="A0A067MDS1"/>
<protein>
    <recommendedName>
        <fullName evidence="9">Endoplasmic reticulum protein</fullName>
    </recommendedName>
</protein>
<evidence type="ECO:0000313" key="7">
    <source>
        <dbReference type="EMBL" id="KDQ12815.1"/>
    </source>
</evidence>
<sequence length="268" mass="29828">MANASLHNAWAAGHFILLLSALRYAVAWVTLRWSGYDFWYKATFLGALISYAIVCYKSLGTPQPNKAYLHRVLVDENAQYFLLAAFWLFTKPVAFAVVPYATFSLFHALTFTRTNILPKAFPSNAPPTVGPNGQSQLPQSALQKKIHVWVKSYYEPAMSWVARFELIILLRVLVGAILFRNSILVPLCYAQFLRTRYLFSPFTQDAVAYADAWITAQVQGPSIPPQVKKGWEVARMLIVRCCEFGMIAPQRAPAAAGPAAAAPAPARQ</sequence>
<dbReference type="EMBL" id="KL198048">
    <property type="protein sequence ID" value="KDQ12815.1"/>
    <property type="molecule type" value="Genomic_DNA"/>
</dbReference>
<dbReference type="PANTHER" id="PTHR12703">
    <property type="entry name" value="TRANSMEMBRANE PROTEIN 33"/>
    <property type="match status" value="1"/>
</dbReference>
<evidence type="ECO:0000256" key="5">
    <source>
        <dbReference type="ARBA" id="ARBA00023136"/>
    </source>
</evidence>
<evidence type="ECO:0000256" key="6">
    <source>
        <dbReference type="SAM" id="Phobius"/>
    </source>
</evidence>
<dbReference type="InterPro" id="IPR005344">
    <property type="entry name" value="TMEM33/Pom33"/>
</dbReference>
<dbReference type="FunCoup" id="A0A067MDS1">
    <property type="interactions" value="171"/>
</dbReference>
<accession>A0A067MDS1</accession>